<sequence>MEQANQFSTRYVQIRSPSMNQTLSFPFDNDTTVDSLKKVIQTSHPQQPATKDQRIIFRGKVLMDTEILSTLLEKCDNSTIPTFHLVVKPSLSETSTSPTPPSTSITDPSLLSQHPAPSSSLPASDAFIPSTTHTTTYAYTPTVPALVPGGYQIVAINGQFFLAPVLVPTMPIHPVTTATAADGLSSASSTTLPQTPMAPHIPPQQQAPVPGRGAARMIGRPRAMQRGATVWLALKLVFVLFITCHGASIERVIFFHFLALVFFMYQTGRFRLVIRRVTLEDLQNRFQPVGGGGAGGAGGIPPLNGAQQRDVQFQQRPTPATAAAPAPSVHPSPTMNQQSEQHQQQQPQQQQRHLQQESNQATQSNASATPNPATPGPTAPTLQQEQESSNPTDHHTTRLSVLKRGAFTFVASLWPNYGQDPRLAQAFQNEQQDEMEEL</sequence>
<dbReference type="GO" id="GO:0016020">
    <property type="term" value="C:membrane"/>
    <property type="evidence" value="ECO:0007669"/>
    <property type="project" value="UniProtKB-SubCell"/>
</dbReference>
<feature type="compositionally biased region" description="Gly residues" evidence="5">
    <location>
        <begin position="290"/>
        <end position="299"/>
    </location>
</feature>
<dbReference type="PANTHER" id="PTHR12943:SF27">
    <property type="entry name" value="HOMOCYSTEINE-INDUCED ENDOPLASMIC RETICULUM PROTEIN, ISOFORM A"/>
    <property type="match status" value="1"/>
</dbReference>
<organism evidence="8 9">
    <name type="scientific">Absidia repens</name>
    <dbReference type="NCBI Taxonomy" id="90262"/>
    <lineage>
        <taxon>Eukaryota</taxon>
        <taxon>Fungi</taxon>
        <taxon>Fungi incertae sedis</taxon>
        <taxon>Mucoromycota</taxon>
        <taxon>Mucoromycotina</taxon>
        <taxon>Mucoromycetes</taxon>
        <taxon>Mucorales</taxon>
        <taxon>Cunninghamellaceae</taxon>
        <taxon>Absidia</taxon>
    </lineage>
</organism>
<dbReference type="Proteomes" id="UP000193560">
    <property type="component" value="Unassembled WGS sequence"/>
</dbReference>
<keyword evidence="4 6" id="KW-0472">Membrane</keyword>
<dbReference type="EMBL" id="MCGE01000008">
    <property type="protein sequence ID" value="ORZ18677.1"/>
    <property type="molecule type" value="Genomic_DNA"/>
</dbReference>
<accession>A0A1X2ILN7</accession>
<feature type="region of interest" description="Disordered" evidence="5">
    <location>
        <begin position="90"/>
        <end position="123"/>
    </location>
</feature>
<comment type="caution">
    <text evidence="8">The sequence shown here is derived from an EMBL/GenBank/DDBJ whole genome shotgun (WGS) entry which is preliminary data.</text>
</comment>
<dbReference type="SMART" id="SM00213">
    <property type="entry name" value="UBQ"/>
    <property type="match status" value="1"/>
</dbReference>
<keyword evidence="3 6" id="KW-1133">Transmembrane helix</keyword>
<feature type="region of interest" description="Disordered" evidence="5">
    <location>
        <begin position="290"/>
        <end position="398"/>
    </location>
</feature>
<evidence type="ECO:0000256" key="1">
    <source>
        <dbReference type="ARBA" id="ARBA00004370"/>
    </source>
</evidence>
<dbReference type="PROSITE" id="PS50053">
    <property type="entry name" value="UBIQUITIN_2"/>
    <property type="match status" value="1"/>
</dbReference>
<evidence type="ECO:0000256" key="2">
    <source>
        <dbReference type="ARBA" id="ARBA00022692"/>
    </source>
</evidence>
<dbReference type="STRING" id="90262.A0A1X2ILN7"/>
<name>A0A1X2ILN7_9FUNG</name>
<comment type="subcellular location">
    <subcellularLocation>
        <location evidence="1">Membrane</location>
    </subcellularLocation>
</comment>
<dbReference type="GO" id="GO:0030968">
    <property type="term" value="P:endoplasmic reticulum unfolded protein response"/>
    <property type="evidence" value="ECO:0007669"/>
    <property type="project" value="TreeGrafter"/>
</dbReference>
<dbReference type="InterPro" id="IPR000626">
    <property type="entry name" value="Ubiquitin-like_dom"/>
</dbReference>
<evidence type="ECO:0000256" key="4">
    <source>
        <dbReference type="ARBA" id="ARBA00023136"/>
    </source>
</evidence>
<dbReference type="Pfam" id="PF00240">
    <property type="entry name" value="ubiquitin"/>
    <property type="match status" value="1"/>
</dbReference>
<feature type="region of interest" description="Disordered" evidence="5">
    <location>
        <begin position="183"/>
        <end position="213"/>
    </location>
</feature>
<gene>
    <name evidence="8" type="ORF">BCR42DRAFT_449833</name>
</gene>
<evidence type="ECO:0000256" key="6">
    <source>
        <dbReference type="SAM" id="Phobius"/>
    </source>
</evidence>
<evidence type="ECO:0000313" key="9">
    <source>
        <dbReference type="Proteomes" id="UP000193560"/>
    </source>
</evidence>
<dbReference type="PANTHER" id="PTHR12943">
    <property type="entry name" value="HOMOCYSTEINE-RESPONSIVE ENDOPLASMIC RETICULUM-RESIDENT UNIQUITIN-LIKE DOMAIN HERPUD PROTEIN FAMILY MEMBER"/>
    <property type="match status" value="1"/>
</dbReference>
<feature type="compositionally biased region" description="Low complexity" evidence="5">
    <location>
        <begin position="336"/>
        <end position="371"/>
    </location>
</feature>
<feature type="transmembrane region" description="Helical" evidence="6">
    <location>
        <begin position="228"/>
        <end position="248"/>
    </location>
</feature>
<dbReference type="Gene3D" id="3.10.20.90">
    <property type="entry name" value="Phosphatidylinositol 3-kinase Catalytic Subunit, Chain A, domain 1"/>
    <property type="match status" value="1"/>
</dbReference>
<evidence type="ECO:0000256" key="5">
    <source>
        <dbReference type="SAM" id="MobiDB-lite"/>
    </source>
</evidence>
<dbReference type="OrthoDB" id="21589at2759"/>
<keyword evidence="2 6" id="KW-0812">Transmembrane</keyword>
<dbReference type="InterPro" id="IPR039751">
    <property type="entry name" value="HERPUD1/2"/>
</dbReference>
<evidence type="ECO:0000259" key="7">
    <source>
        <dbReference type="PROSITE" id="PS50053"/>
    </source>
</evidence>
<dbReference type="AlphaFoldDB" id="A0A1X2ILN7"/>
<feature type="compositionally biased region" description="Polar residues" evidence="5">
    <location>
        <begin position="185"/>
        <end position="194"/>
    </location>
</feature>
<protein>
    <recommendedName>
        <fullName evidence="7">Ubiquitin-like domain-containing protein</fullName>
    </recommendedName>
</protein>
<feature type="domain" description="Ubiquitin-like" evidence="7">
    <location>
        <begin position="10"/>
        <end position="71"/>
    </location>
</feature>
<evidence type="ECO:0000256" key="3">
    <source>
        <dbReference type="ARBA" id="ARBA00022989"/>
    </source>
</evidence>
<keyword evidence="9" id="KW-1185">Reference proteome</keyword>
<feature type="compositionally biased region" description="Low complexity" evidence="5">
    <location>
        <begin position="317"/>
        <end position="327"/>
    </location>
</feature>
<proteinExistence type="predicted"/>
<evidence type="ECO:0000313" key="8">
    <source>
        <dbReference type="EMBL" id="ORZ18677.1"/>
    </source>
</evidence>
<dbReference type="InterPro" id="IPR029071">
    <property type="entry name" value="Ubiquitin-like_domsf"/>
</dbReference>
<feature type="compositionally biased region" description="Polar residues" evidence="5">
    <location>
        <begin position="382"/>
        <end position="391"/>
    </location>
</feature>
<feature type="compositionally biased region" description="Polar residues" evidence="5">
    <location>
        <begin position="305"/>
        <end position="316"/>
    </location>
</feature>
<reference evidence="8 9" key="1">
    <citation type="submission" date="2016-07" db="EMBL/GenBank/DDBJ databases">
        <title>Pervasive Adenine N6-methylation of Active Genes in Fungi.</title>
        <authorList>
            <consortium name="DOE Joint Genome Institute"/>
            <person name="Mondo S.J."/>
            <person name="Dannebaum R.O."/>
            <person name="Kuo R.C."/>
            <person name="Labutti K."/>
            <person name="Haridas S."/>
            <person name="Kuo A."/>
            <person name="Salamov A."/>
            <person name="Ahrendt S.R."/>
            <person name="Lipzen A."/>
            <person name="Sullivan W."/>
            <person name="Andreopoulos W.B."/>
            <person name="Clum A."/>
            <person name="Lindquist E."/>
            <person name="Daum C."/>
            <person name="Ramamoorthy G.K."/>
            <person name="Gryganskyi A."/>
            <person name="Culley D."/>
            <person name="Magnuson J.K."/>
            <person name="James T.Y."/>
            <person name="O'Malley M.A."/>
            <person name="Stajich J.E."/>
            <person name="Spatafora J.W."/>
            <person name="Visel A."/>
            <person name="Grigoriev I.V."/>
        </authorList>
    </citation>
    <scope>NUCLEOTIDE SEQUENCE [LARGE SCALE GENOMIC DNA]</scope>
    <source>
        <strain evidence="8 9">NRRL 1336</strain>
    </source>
</reference>
<dbReference type="SUPFAM" id="SSF54236">
    <property type="entry name" value="Ubiquitin-like"/>
    <property type="match status" value="1"/>
</dbReference>